<name>A0ABR3ZH41_9PEZI</name>
<feature type="compositionally biased region" description="Low complexity" evidence="12">
    <location>
        <begin position="533"/>
        <end position="555"/>
    </location>
</feature>
<dbReference type="Proteomes" id="UP001583280">
    <property type="component" value="Unassembled WGS sequence"/>
</dbReference>
<comment type="caution">
    <text evidence="17">The sequence shown here is derived from an EMBL/GenBank/DDBJ whole genome shotgun (WGS) entry which is preliminary data.</text>
</comment>
<dbReference type="Pfam" id="PF11597">
    <property type="entry name" value="Med13_N"/>
    <property type="match status" value="1"/>
</dbReference>
<feature type="compositionally biased region" description="Polar residues" evidence="12">
    <location>
        <begin position="255"/>
        <end position="264"/>
    </location>
</feature>
<feature type="compositionally biased region" description="Low complexity" evidence="12">
    <location>
        <begin position="245"/>
        <end position="254"/>
    </location>
</feature>
<feature type="compositionally biased region" description="Basic and acidic residues" evidence="12">
    <location>
        <begin position="968"/>
        <end position="983"/>
    </location>
</feature>
<feature type="compositionally biased region" description="Polar residues" evidence="12">
    <location>
        <begin position="1526"/>
        <end position="1538"/>
    </location>
</feature>
<evidence type="ECO:0000259" key="15">
    <source>
        <dbReference type="Pfam" id="PF11597"/>
    </source>
</evidence>
<dbReference type="InterPro" id="IPR009401">
    <property type="entry name" value="Med13_C"/>
</dbReference>
<dbReference type="InterPro" id="IPR051139">
    <property type="entry name" value="Mediator_complx_sub13"/>
</dbReference>
<proteinExistence type="inferred from homology"/>
<feature type="compositionally biased region" description="Low complexity" evidence="12">
    <location>
        <begin position="1113"/>
        <end position="1125"/>
    </location>
</feature>
<feature type="compositionally biased region" description="Low complexity" evidence="12">
    <location>
        <begin position="715"/>
        <end position="725"/>
    </location>
</feature>
<evidence type="ECO:0000256" key="1">
    <source>
        <dbReference type="ARBA" id="ARBA00004123"/>
    </source>
</evidence>
<feature type="compositionally biased region" description="Acidic residues" evidence="12">
    <location>
        <begin position="933"/>
        <end position="949"/>
    </location>
</feature>
<feature type="compositionally biased region" description="Basic and acidic residues" evidence="12">
    <location>
        <begin position="497"/>
        <end position="519"/>
    </location>
</feature>
<feature type="compositionally biased region" description="Polar residues" evidence="12">
    <location>
        <begin position="1"/>
        <end position="21"/>
    </location>
</feature>
<comment type="similarity">
    <text evidence="2 11">Belongs to the Mediator complex subunit 13 family.</text>
</comment>
<keyword evidence="5 11" id="KW-0805">Transcription regulation</keyword>
<evidence type="ECO:0000313" key="18">
    <source>
        <dbReference type="Proteomes" id="UP001583280"/>
    </source>
</evidence>
<dbReference type="InterPro" id="IPR041285">
    <property type="entry name" value="MID_MedPIWI"/>
</dbReference>
<evidence type="ECO:0000256" key="2">
    <source>
        <dbReference type="ARBA" id="ARBA00009354"/>
    </source>
</evidence>
<evidence type="ECO:0000256" key="3">
    <source>
        <dbReference type="ARBA" id="ARBA00019618"/>
    </source>
</evidence>
<evidence type="ECO:0000256" key="10">
    <source>
        <dbReference type="ARBA" id="ARBA00032008"/>
    </source>
</evidence>
<feature type="region of interest" description="Disordered" evidence="12">
    <location>
        <begin position="95"/>
        <end position="124"/>
    </location>
</feature>
<gene>
    <name evidence="17" type="ORF">Cpir12675_001482</name>
</gene>
<keyword evidence="7 11" id="KW-0804">Transcription</keyword>
<evidence type="ECO:0000313" key="17">
    <source>
        <dbReference type="EMBL" id="KAL1899366.1"/>
    </source>
</evidence>
<keyword evidence="13" id="KW-0812">Transmembrane</keyword>
<dbReference type="InterPro" id="IPR021643">
    <property type="entry name" value="Mediator_Med13_N"/>
</dbReference>
<keyword evidence="13" id="KW-1133">Transmembrane helix</keyword>
<feature type="domain" description="MID" evidence="16">
    <location>
        <begin position="1183"/>
        <end position="1356"/>
    </location>
</feature>
<evidence type="ECO:0000259" key="14">
    <source>
        <dbReference type="Pfam" id="PF06333"/>
    </source>
</evidence>
<comment type="subcellular location">
    <subcellularLocation>
        <location evidence="1 11">Nucleus</location>
    </subcellularLocation>
</comment>
<dbReference type="PANTHER" id="PTHR48249:SF3">
    <property type="entry name" value="MEDIATOR OF RNA POLYMERASE II TRANSCRIPTION SUBUNIT 13"/>
    <property type="match status" value="1"/>
</dbReference>
<evidence type="ECO:0000256" key="6">
    <source>
        <dbReference type="ARBA" id="ARBA00023159"/>
    </source>
</evidence>
<feature type="region of interest" description="Disordered" evidence="12">
    <location>
        <begin position="236"/>
        <end position="264"/>
    </location>
</feature>
<feature type="region of interest" description="Disordered" evidence="12">
    <location>
        <begin position="1"/>
        <end position="34"/>
    </location>
</feature>
<feature type="region of interest" description="Disordered" evidence="12">
    <location>
        <begin position="497"/>
        <end position="585"/>
    </location>
</feature>
<feature type="region of interest" description="Disordered" evidence="12">
    <location>
        <begin position="1113"/>
        <end position="1141"/>
    </location>
</feature>
<accession>A0ABR3ZH41</accession>
<evidence type="ECO:0000256" key="12">
    <source>
        <dbReference type="SAM" id="MobiDB-lite"/>
    </source>
</evidence>
<evidence type="ECO:0000259" key="16">
    <source>
        <dbReference type="Pfam" id="PF18296"/>
    </source>
</evidence>
<feature type="domain" description="Mediator complex subunit Med13 C-terminal" evidence="14">
    <location>
        <begin position="1365"/>
        <end position="1670"/>
    </location>
</feature>
<feature type="compositionally biased region" description="Polar residues" evidence="12">
    <location>
        <begin position="768"/>
        <end position="787"/>
    </location>
</feature>
<feature type="compositionally biased region" description="Low complexity" evidence="12">
    <location>
        <begin position="22"/>
        <end position="34"/>
    </location>
</feature>
<evidence type="ECO:0000256" key="4">
    <source>
        <dbReference type="ARBA" id="ARBA00022491"/>
    </source>
</evidence>
<evidence type="ECO:0000256" key="5">
    <source>
        <dbReference type="ARBA" id="ARBA00023015"/>
    </source>
</evidence>
<protein>
    <recommendedName>
        <fullName evidence="3 11">Mediator of RNA polymerase II transcription subunit 13</fullName>
    </recommendedName>
    <alternativeName>
        <fullName evidence="10 11">Mediator complex subunit 13</fullName>
    </alternativeName>
</protein>
<sequence length="1681" mass="182250">MSSNTFPLGSQDDSTSNSTFDGTEAGASGNSSSNGGISTGGMIAIIVFVVIATIIGIASSVIFFIAKKNEWKFRESMRKSARRVVNALTPRRSEFPKSVKTGKLPSSREQPFHNNFDEIPPTPRLRPEDLEKGLHEDNIASINYRLFSLVPESKRTQGITAQGLEKSARDAGHIVLFDSRRRALWHFQTGHKDSKPLQPQQAALTPLESLEFSGFSLSLLGLGSYEPSSLAKSRLGPSAAVGSAQQQQQQQQTQDLSNAKSSDSPSLSISAFEAHPLFITALQGTLNTAFAWHVGAIPLNDRTLLIPSDKSSIYDSQASSMATATIQAYLTTAGALLVSISVTVHEGLRLLDKAMTYNHSIADCAVVLAPFGYPGRLRSPDGGIDALLAHTPYTPAFKQPDNKTSKWRLMISTLLRVRGIPPSVIDNAPWVDIQLGPSEPSDPKGLGRQGYMVQWPLKLCVRRSMVCLPPQPLEDEENDYDALNIAKSWFQEAPARAEKVARRKADREAQTSMDSDSKHGSQHNLQLTHQMHHQQGTSQTQQLQLQQSHSQSSHQILGLSAQSPLNNAIPRPGLTSNNAMYPTPPDGIQGQTVGLLTLAEDALSSPANGSSTVAIAGSSTTAMDLWTSGPSMSIGGFNGSAVEANAKILGDSSGGGIEIADVHLNFFDDKTLDSTDGVSGAFSPIQSTSRRFSHIGQMQPPPLPHQTQFQLQNSNLSCSNLGSGSHLPTPSMPPPSDFSSIKKQPLDSETPVFTKPELRHARSMGDNMRQNASQGRSRSVSFLQSPGNRLKRGASPFGPDAVYKRLRAVVPQAALPLHPATVRKGNVFDKVSFDSSLPAVNSKYAEGGIFSVDRKPFKRSFSFDTSAPPTTGYLRTHGKHRKVSKPYPFVAASNAQSATCHTNNNSLVLHVTKAMENSSLTNSPTRLGGMEEELQSDADDVSDASDMDDTSMSSDELTSPIKINGPRRPGDELSARGTPGRDSEDTECNSAMEPGNLSRIPSPGWIMSRFLAESEPLPLYPQLSGEDLVAIAQVVTEQASTGILKIHTDAQKGLEPSSTQNLRRKSSLLARQAVQTLIKVFPKSFRSPAQLNLKSLADTQDLASLQQAQAQAHVQANAQANSQQQRGALRPGSQARETERPPLIFTIMPSHLEIRRAESRLSILPTAVTFWESLGLGPCKGTKDIRAVCLFPGYSGLSDDVSCFLDRLKILYESLKLGSFETLTSNPGIEDGLVVYDAGWNSATTFATVFPNISPSLAERSSAICDALEASTEVGKNFVVFFVYWPSNPATIIEACHTFYRLHEAYRLSLEATGKFPNNELVLQLIPVDALSAPLSVVTPQPSDLSRLCIETYDRCSIFNQPMPAPSILLDEPVQRSSIEFKTSAPSESILHENSSIHVAYAKSLDNRWISIAWTDSRGLQQQTASYCLIRKGVRGQGMQWNDIAQDIWQATIELMAVWKVCWRVVISKCGAMDPSEVEYWTQLAQNETKASFYLVLLAVDTSPALQLLPKPVQLSASVQSATYATPAGTPQASTPEVASTPRATADGPSTTPTPSTVDVTSDPDGDGVLIDVAEQTWGIVLSHRLNNSMMPARQNPAMASGYLVKRGGMRCEDPPAVLEVNLVWLDGVARGIDPMLREMLKQFRGLGTLARARGVTEQWDVRPWHIAAAEKGARTLYALL</sequence>
<keyword evidence="18" id="KW-1185">Reference proteome</keyword>
<organism evidence="17 18">
    <name type="scientific">Ceratocystis pirilliformis</name>
    <dbReference type="NCBI Taxonomy" id="259994"/>
    <lineage>
        <taxon>Eukaryota</taxon>
        <taxon>Fungi</taxon>
        <taxon>Dikarya</taxon>
        <taxon>Ascomycota</taxon>
        <taxon>Pezizomycotina</taxon>
        <taxon>Sordariomycetes</taxon>
        <taxon>Hypocreomycetidae</taxon>
        <taxon>Microascales</taxon>
        <taxon>Ceratocystidaceae</taxon>
        <taxon>Ceratocystis</taxon>
    </lineage>
</organism>
<feature type="region of interest" description="Disordered" evidence="12">
    <location>
        <begin position="933"/>
        <end position="996"/>
    </location>
</feature>
<keyword evidence="13" id="KW-0472">Membrane</keyword>
<comment type="subunit">
    <text evidence="11">Component of the SRB8-11 complex, which itself associates with the Mediator complex.</text>
</comment>
<feature type="region of interest" description="Disordered" evidence="12">
    <location>
        <begin position="715"/>
        <end position="796"/>
    </location>
</feature>
<keyword evidence="4 11" id="KW-0678">Repressor</keyword>
<dbReference type="Pfam" id="PF18296">
    <property type="entry name" value="MID_MedPIWI"/>
    <property type="match status" value="1"/>
</dbReference>
<feature type="transmembrane region" description="Helical" evidence="13">
    <location>
        <begin position="326"/>
        <end position="344"/>
    </location>
</feature>
<reference evidence="17 18" key="1">
    <citation type="journal article" date="2024" name="IMA Fungus">
        <title>IMA Genome - F19 : A genome assembly and annotation guide to empower mycologists, including annotated draft genome sequences of Ceratocystis pirilliformis, Diaporthe australafricana, Fusarium ophioides, Paecilomyces lecythidis, and Sporothrix stenoceras.</title>
        <authorList>
            <person name="Aylward J."/>
            <person name="Wilson A.M."/>
            <person name="Visagie C.M."/>
            <person name="Spraker J."/>
            <person name="Barnes I."/>
            <person name="Buitendag C."/>
            <person name="Ceriani C."/>
            <person name="Del Mar Angel L."/>
            <person name="du Plessis D."/>
            <person name="Fuchs T."/>
            <person name="Gasser K."/>
            <person name="Kramer D."/>
            <person name="Li W."/>
            <person name="Munsamy K."/>
            <person name="Piso A."/>
            <person name="Price J.L."/>
            <person name="Sonnekus B."/>
            <person name="Thomas C."/>
            <person name="van der Nest A."/>
            <person name="van Dijk A."/>
            <person name="van Heerden A."/>
            <person name="van Vuuren N."/>
            <person name="Yilmaz N."/>
            <person name="Duong T.A."/>
            <person name="van der Merwe N.A."/>
            <person name="Wingfield M.J."/>
            <person name="Wingfield B.D."/>
        </authorList>
    </citation>
    <scope>NUCLEOTIDE SEQUENCE [LARGE SCALE GENOMIC DNA]</scope>
    <source>
        <strain evidence="17 18">CMW 12675</strain>
    </source>
</reference>
<evidence type="ECO:0000256" key="9">
    <source>
        <dbReference type="ARBA" id="ARBA00025661"/>
    </source>
</evidence>
<dbReference type="EMBL" id="JAWDJO010000023">
    <property type="protein sequence ID" value="KAL1899366.1"/>
    <property type="molecule type" value="Genomic_DNA"/>
</dbReference>
<keyword evidence="8 11" id="KW-0539">Nucleus</keyword>
<evidence type="ECO:0000256" key="7">
    <source>
        <dbReference type="ARBA" id="ARBA00023163"/>
    </source>
</evidence>
<evidence type="ECO:0000256" key="8">
    <source>
        <dbReference type="ARBA" id="ARBA00023242"/>
    </source>
</evidence>
<feature type="domain" description="Mediator complex subunit Med13 N-terminal" evidence="15">
    <location>
        <begin position="137"/>
        <end position="463"/>
    </location>
</feature>
<dbReference type="Pfam" id="PF06333">
    <property type="entry name" value="Med13_C"/>
    <property type="match status" value="1"/>
</dbReference>
<evidence type="ECO:0000256" key="11">
    <source>
        <dbReference type="RuleBase" id="RU364134"/>
    </source>
</evidence>
<comment type="function">
    <text evidence="9 11">Component of the SRB8-11 complex. The SRB8-11 complex is a regulatory module of the Mediator complex which is itself involved in regulation of basal and activated RNA polymerase II-dependent transcription. The SRB8-11 complex may be involved in the transcriptional repression of a subset of genes regulated by Mediator. It may inhibit the association of the Mediator complex with RNA polymerase II to form the holoenzyme complex.</text>
</comment>
<keyword evidence="6 11" id="KW-0010">Activator</keyword>
<feature type="compositionally biased region" description="Low complexity" evidence="12">
    <location>
        <begin position="1549"/>
        <end position="1563"/>
    </location>
</feature>
<feature type="region of interest" description="Disordered" evidence="12">
    <location>
        <begin position="1526"/>
        <end position="1563"/>
    </location>
</feature>
<feature type="transmembrane region" description="Helical" evidence="13">
    <location>
        <begin position="42"/>
        <end position="66"/>
    </location>
</feature>
<evidence type="ECO:0000256" key="13">
    <source>
        <dbReference type="SAM" id="Phobius"/>
    </source>
</evidence>
<dbReference type="PANTHER" id="PTHR48249">
    <property type="entry name" value="MEDIATOR OF RNA POLYMERASE II TRANSCRIPTION SUBUNIT 13"/>
    <property type="match status" value="1"/>
</dbReference>